<dbReference type="PROSITE" id="PS51191">
    <property type="entry name" value="FEMABX"/>
    <property type="match status" value="1"/>
</dbReference>
<proteinExistence type="inferred from homology"/>
<accession>A0A1P8F9M1</accession>
<reference evidence="9" key="1">
    <citation type="submission" date="2016-11" db="EMBL/GenBank/DDBJ databases">
        <title>Dehalogenimonas formicexedens sp. nov., a chlorinated alkane respiring bacterium isolated from contaminated groundwater.</title>
        <authorList>
            <person name="Key T.A."/>
            <person name="Bowman K.S."/>
            <person name="Lee I."/>
            <person name="Chun J."/>
            <person name="Albuquerque L."/>
            <person name="da Costa M.S."/>
            <person name="Rainey F.A."/>
            <person name="Moe W.M."/>
        </authorList>
    </citation>
    <scope>NUCLEOTIDE SEQUENCE [LARGE SCALE GENOMIC DNA]</scope>
    <source>
        <strain evidence="9">NSZ-14</strain>
    </source>
</reference>
<dbReference type="InterPro" id="IPR016181">
    <property type="entry name" value="Acyl_CoA_acyltransferase"/>
</dbReference>
<evidence type="ECO:0000256" key="2">
    <source>
        <dbReference type="ARBA" id="ARBA00022679"/>
    </source>
</evidence>
<keyword evidence="2 8" id="KW-0808">Transferase</keyword>
<evidence type="ECO:0000256" key="5">
    <source>
        <dbReference type="ARBA" id="ARBA00023315"/>
    </source>
</evidence>
<keyword evidence="9" id="KW-1185">Reference proteome</keyword>
<keyword evidence="3" id="KW-0133">Cell shape</keyword>
<keyword evidence="5" id="KW-0012">Acyltransferase</keyword>
<protein>
    <submittedName>
        <fullName evidence="8">Acetyltransferase (GNAT) domain-containing protein</fullName>
    </submittedName>
</protein>
<evidence type="ECO:0000256" key="3">
    <source>
        <dbReference type="ARBA" id="ARBA00022960"/>
    </source>
</evidence>
<dbReference type="Pfam" id="PF13480">
    <property type="entry name" value="Acetyltransf_6"/>
    <property type="match status" value="1"/>
</dbReference>
<evidence type="ECO:0000313" key="8">
    <source>
        <dbReference type="EMBL" id="APV45143.1"/>
    </source>
</evidence>
<name>A0A1P8F9M1_9CHLR</name>
<evidence type="ECO:0000313" key="9">
    <source>
        <dbReference type="Proteomes" id="UP000185934"/>
    </source>
</evidence>
<dbReference type="AlphaFoldDB" id="A0A1P8F9M1"/>
<dbReference type="GO" id="GO:0016755">
    <property type="term" value="F:aminoacyltransferase activity"/>
    <property type="evidence" value="ECO:0007669"/>
    <property type="project" value="InterPro"/>
</dbReference>
<dbReference type="PANTHER" id="PTHR36174">
    <property type="entry name" value="LIPID II:GLYCINE GLYCYLTRANSFERASE"/>
    <property type="match status" value="1"/>
</dbReference>
<dbReference type="PANTHER" id="PTHR36174:SF1">
    <property type="entry name" value="LIPID II:GLYCINE GLYCYLTRANSFERASE"/>
    <property type="match status" value="1"/>
</dbReference>
<dbReference type="InterPro" id="IPR038740">
    <property type="entry name" value="BioF2-like_GNAT_dom"/>
</dbReference>
<organism evidence="8 9">
    <name type="scientific">Dehalogenimonas formicexedens</name>
    <dbReference type="NCBI Taxonomy" id="1839801"/>
    <lineage>
        <taxon>Bacteria</taxon>
        <taxon>Bacillati</taxon>
        <taxon>Chloroflexota</taxon>
        <taxon>Dehalococcoidia</taxon>
        <taxon>Dehalococcoidales</taxon>
        <taxon>Dehalococcoidaceae</taxon>
        <taxon>Dehalogenimonas</taxon>
    </lineage>
</organism>
<keyword evidence="4" id="KW-0573">Peptidoglycan synthesis</keyword>
<dbReference type="GO" id="GO:0071555">
    <property type="term" value="P:cell wall organization"/>
    <property type="evidence" value="ECO:0007669"/>
    <property type="project" value="UniProtKB-KW"/>
</dbReference>
<evidence type="ECO:0000259" key="7">
    <source>
        <dbReference type="Pfam" id="PF13480"/>
    </source>
</evidence>
<keyword evidence="6" id="KW-0961">Cell wall biogenesis/degradation</keyword>
<dbReference type="InterPro" id="IPR003447">
    <property type="entry name" value="FEMABX"/>
</dbReference>
<dbReference type="GO" id="GO:0009252">
    <property type="term" value="P:peptidoglycan biosynthetic process"/>
    <property type="evidence" value="ECO:0007669"/>
    <property type="project" value="UniProtKB-KW"/>
</dbReference>
<feature type="domain" description="BioF2-like acetyltransferase" evidence="7">
    <location>
        <begin position="163"/>
        <end position="298"/>
    </location>
</feature>
<dbReference type="InterPro" id="IPR050644">
    <property type="entry name" value="PG_Glycine_Bridge_Synth"/>
</dbReference>
<dbReference type="GO" id="GO:0008360">
    <property type="term" value="P:regulation of cell shape"/>
    <property type="evidence" value="ECO:0007669"/>
    <property type="project" value="UniProtKB-KW"/>
</dbReference>
<evidence type="ECO:0000256" key="4">
    <source>
        <dbReference type="ARBA" id="ARBA00022984"/>
    </source>
</evidence>
<comment type="similarity">
    <text evidence="1">Belongs to the FemABX family.</text>
</comment>
<dbReference type="KEGG" id="dfo:Dform_01824"/>
<dbReference type="STRING" id="1839801.Dform_01824"/>
<dbReference type="EMBL" id="CP018258">
    <property type="protein sequence ID" value="APV45143.1"/>
    <property type="molecule type" value="Genomic_DNA"/>
</dbReference>
<dbReference type="Proteomes" id="UP000185934">
    <property type="component" value="Chromosome"/>
</dbReference>
<dbReference type="SUPFAM" id="SSF55729">
    <property type="entry name" value="Acyl-CoA N-acyltransferases (Nat)"/>
    <property type="match status" value="2"/>
</dbReference>
<evidence type="ECO:0000256" key="6">
    <source>
        <dbReference type="ARBA" id="ARBA00023316"/>
    </source>
</evidence>
<sequence length="353" mass="39848">MTISNLDVITTDSANDLEWDHFVRIHTEGTIFHSRQWRDILCNNFGYKPVHLFAYNESSKLCGVLPLFVVKSPLTGQRIVSAPFSYICGPIADSDSVSSQLVKRAREVLVDLRLKHLEIRMFPSDEGAFPPGSEFTQDNRYSTYILGLKEPMELWKSLDSGSIRWGIRKAIKDGVKIRSSISKDDLNSFYRLNLATKQRLGVPGHPKAFLAAILNDFGENARLYLAEYNNRIIAGIITIAHGKTVLYAYGAADNAFLIHQPYNLLLWTAIEDASKHGFLQFDFGRVSPSEPGLAAFKRRWGATEKRLVYYYYPSGKGSFSQDQRGLQMASKLWKLIPPQVVGPLSNILFRHIG</sequence>
<dbReference type="Gene3D" id="3.40.630.30">
    <property type="match status" value="2"/>
</dbReference>
<evidence type="ECO:0000256" key="1">
    <source>
        <dbReference type="ARBA" id="ARBA00009943"/>
    </source>
</evidence>
<gene>
    <name evidence="8" type="ORF">Dform_01824</name>
</gene>